<gene>
    <name evidence="10" type="primary">slyD</name>
    <name evidence="10" type="ORF">DSM104443_01268</name>
</gene>
<keyword evidence="6" id="KW-0697">Rotamase</keyword>
<dbReference type="AlphaFoldDB" id="A0A6M4GUR2"/>
<dbReference type="PANTHER" id="PTHR47861">
    <property type="entry name" value="FKBP-TYPE PEPTIDYL-PROLYL CIS-TRANS ISOMERASE SLYD"/>
    <property type="match status" value="1"/>
</dbReference>
<dbReference type="EC" id="5.2.1.8" evidence="4"/>
<evidence type="ECO:0000256" key="5">
    <source>
        <dbReference type="ARBA" id="ARBA00022490"/>
    </source>
</evidence>
<comment type="similarity">
    <text evidence="3">Belongs to the FKBP-type PPIase family.</text>
</comment>
<keyword evidence="5" id="KW-0963">Cytoplasm</keyword>
<dbReference type="EMBL" id="CP053069">
    <property type="protein sequence ID" value="QJR10214.1"/>
    <property type="molecule type" value="Genomic_DNA"/>
</dbReference>
<evidence type="ECO:0000256" key="1">
    <source>
        <dbReference type="ARBA" id="ARBA00000971"/>
    </source>
</evidence>
<evidence type="ECO:0000256" key="9">
    <source>
        <dbReference type="SAM" id="MobiDB-lite"/>
    </source>
</evidence>
<evidence type="ECO:0000256" key="6">
    <source>
        <dbReference type="ARBA" id="ARBA00023110"/>
    </source>
</evidence>
<keyword evidence="7" id="KW-0143">Chaperone</keyword>
<keyword evidence="11" id="KW-1185">Reference proteome</keyword>
<dbReference type="PANTHER" id="PTHR47861:SF3">
    <property type="entry name" value="FKBP-TYPE PEPTIDYL-PROLYL CIS-TRANS ISOMERASE SLYD"/>
    <property type="match status" value="1"/>
</dbReference>
<dbReference type="Gene3D" id="3.10.50.40">
    <property type="match status" value="1"/>
</dbReference>
<dbReference type="KEGG" id="uru:DSM104443_01268"/>
<evidence type="ECO:0000256" key="8">
    <source>
        <dbReference type="ARBA" id="ARBA00023235"/>
    </source>
</evidence>
<comment type="subcellular location">
    <subcellularLocation>
        <location evidence="2">Cytoplasm</location>
    </subcellularLocation>
</comment>
<dbReference type="Proteomes" id="UP000501534">
    <property type="component" value="Chromosome"/>
</dbReference>
<feature type="region of interest" description="Disordered" evidence="9">
    <location>
        <begin position="138"/>
        <end position="158"/>
    </location>
</feature>
<evidence type="ECO:0000256" key="3">
    <source>
        <dbReference type="ARBA" id="ARBA00006577"/>
    </source>
</evidence>
<evidence type="ECO:0000313" key="10">
    <source>
        <dbReference type="EMBL" id="QJR10214.1"/>
    </source>
</evidence>
<dbReference type="GO" id="GO:0003755">
    <property type="term" value="F:peptidyl-prolyl cis-trans isomerase activity"/>
    <property type="evidence" value="ECO:0007669"/>
    <property type="project" value="UniProtKB-KW"/>
</dbReference>
<reference evidence="10 11" key="1">
    <citation type="submission" date="2020-04" db="EMBL/GenBank/DDBJ databases">
        <title>Usitatibacter rugosus gen. nov., sp. nov. and Usitatibacter palustris sp. nov., novel members of Usitatibacteraceae fam. nov. within the order Nitrosomonadales isolated from soil.</title>
        <authorList>
            <person name="Huber K.J."/>
            <person name="Neumann-Schaal M."/>
            <person name="Geppert A."/>
            <person name="Luckner M."/>
            <person name="Wanner G."/>
            <person name="Overmann J."/>
        </authorList>
    </citation>
    <scope>NUCLEOTIDE SEQUENCE [LARGE SCALE GENOMIC DNA]</scope>
    <source>
        <strain evidence="10 11">0125_3</strain>
    </source>
</reference>
<evidence type="ECO:0000256" key="4">
    <source>
        <dbReference type="ARBA" id="ARBA00013194"/>
    </source>
</evidence>
<keyword evidence="8 10" id="KW-0413">Isomerase</keyword>
<sequence length="158" mass="17116">MVVTLSCDVRDSDGESLEEGTLVSYLHGGYGGIFPKVESALQGQEVGHVLDLSLDPADAFGDYDAELLRVEPRKKFPETLEVGMRFEGVPGEEDEEALIYTVTDVTPEAVVVDGNHPLAGERLIFHATVKEVRKATEEELEEGQAAEDLGITAAEARN</sequence>
<evidence type="ECO:0000256" key="2">
    <source>
        <dbReference type="ARBA" id="ARBA00004496"/>
    </source>
</evidence>
<comment type="catalytic activity">
    <reaction evidence="1">
        <text>[protein]-peptidylproline (omega=180) = [protein]-peptidylproline (omega=0)</text>
        <dbReference type="Rhea" id="RHEA:16237"/>
        <dbReference type="Rhea" id="RHEA-COMP:10747"/>
        <dbReference type="Rhea" id="RHEA-COMP:10748"/>
        <dbReference type="ChEBI" id="CHEBI:83833"/>
        <dbReference type="ChEBI" id="CHEBI:83834"/>
        <dbReference type="EC" id="5.2.1.8"/>
    </reaction>
</comment>
<dbReference type="GO" id="GO:0005737">
    <property type="term" value="C:cytoplasm"/>
    <property type="evidence" value="ECO:0007669"/>
    <property type="project" value="UniProtKB-SubCell"/>
</dbReference>
<accession>A0A6M4GUR2</accession>
<name>A0A6M4GUR2_9PROT</name>
<dbReference type="InterPro" id="IPR046357">
    <property type="entry name" value="PPIase_dom_sf"/>
</dbReference>
<proteinExistence type="inferred from homology"/>
<evidence type="ECO:0000313" key="11">
    <source>
        <dbReference type="Proteomes" id="UP000501534"/>
    </source>
</evidence>
<organism evidence="10 11">
    <name type="scientific">Usitatibacter rugosus</name>
    <dbReference type="NCBI Taxonomy" id="2732067"/>
    <lineage>
        <taxon>Bacteria</taxon>
        <taxon>Pseudomonadati</taxon>
        <taxon>Pseudomonadota</taxon>
        <taxon>Betaproteobacteria</taxon>
        <taxon>Nitrosomonadales</taxon>
        <taxon>Usitatibacteraceae</taxon>
        <taxon>Usitatibacter</taxon>
    </lineage>
</organism>
<evidence type="ECO:0000256" key="7">
    <source>
        <dbReference type="ARBA" id="ARBA00023186"/>
    </source>
</evidence>
<protein>
    <recommendedName>
        <fullName evidence="4">peptidylprolyl isomerase</fullName>
        <ecNumber evidence="4">5.2.1.8</ecNumber>
    </recommendedName>
</protein>
<dbReference type="SUPFAM" id="SSF54534">
    <property type="entry name" value="FKBP-like"/>
    <property type="match status" value="1"/>
</dbReference>